<keyword evidence="5 14" id="KW-0552">Olfaction</keyword>
<dbReference type="Ensembl" id="ENSNMLT00000010685.1">
    <property type="protein sequence ID" value="ENSNMLP00000009448.1"/>
    <property type="gene ID" value="ENSNMLG00000006572.1"/>
</dbReference>
<evidence type="ECO:0000259" key="15">
    <source>
        <dbReference type="PROSITE" id="PS50262"/>
    </source>
</evidence>
<keyword evidence="10 13" id="KW-0675">Receptor</keyword>
<dbReference type="PANTHER" id="PTHR26451">
    <property type="entry name" value="G_PROTEIN_RECEP_F1_2 DOMAIN-CONTAINING PROTEIN"/>
    <property type="match status" value="1"/>
</dbReference>
<evidence type="ECO:0000256" key="1">
    <source>
        <dbReference type="ARBA" id="ARBA00004651"/>
    </source>
</evidence>
<dbReference type="GO" id="GO:0004930">
    <property type="term" value="F:G protein-coupled receptor activity"/>
    <property type="evidence" value="ECO:0007669"/>
    <property type="project" value="UniProtKB-KW"/>
</dbReference>
<keyword evidence="2 14" id="KW-1003">Cell membrane</keyword>
<feature type="transmembrane region" description="Helical" evidence="14">
    <location>
        <begin position="277"/>
        <end position="297"/>
    </location>
</feature>
<dbReference type="Pfam" id="PF13853">
    <property type="entry name" value="7tm_4"/>
    <property type="match status" value="1"/>
</dbReference>
<dbReference type="InterPro" id="IPR017452">
    <property type="entry name" value="GPCR_Rhodpsn_7TM"/>
</dbReference>
<feature type="transmembrane region" description="Helical" evidence="14">
    <location>
        <begin position="105"/>
        <end position="123"/>
    </location>
</feature>
<keyword evidence="12 13" id="KW-0807">Transducer</keyword>
<reference evidence="16" key="2">
    <citation type="submission" date="2025-09" db="UniProtKB">
        <authorList>
            <consortium name="Ensembl"/>
        </authorList>
    </citation>
    <scope>IDENTIFICATION</scope>
</reference>
<dbReference type="InterPro" id="IPR000725">
    <property type="entry name" value="Olfact_rcpt"/>
</dbReference>
<evidence type="ECO:0000256" key="4">
    <source>
        <dbReference type="ARBA" id="ARBA00022692"/>
    </source>
</evidence>
<evidence type="ECO:0000313" key="17">
    <source>
        <dbReference type="Proteomes" id="UP000694523"/>
    </source>
</evidence>
<dbReference type="InterPro" id="IPR052921">
    <property type="entry name" value="GPCR1_Superfamily_Member"/>
</dbReference>
<reference evidence="16" key="1">
    <citation type="submission" date="2025-08" db="UniProtKB">
        <authorList>
            <consortium name="Ensembl"/>
        </authorList>
    </citation>
    <scope>IDENTIFICATION</scope>
</reference>
<dbReference type="GO" id="GO:0004984">
    <property type="term" value="F:olfactory receptor activity"/>
    <property type="evidence" value="ECO:0007669"/>
    <property type="project" value="InterPro"/>
</dbReference>
<evidence type="ECO:0000256" key="2">
    <source>
        <dbReference type="ARBA" id="ARBA00022475"/>
    </source>
</evidence>
<evidence type="ECO:0000256" key="3">
    <source>
        <dbReference type="ARBA" id="ARBA00022606"/>
    </source>
</evidence>
<name>A0A8C6WII4_9GOBI</name>
<feature type="transmembrane region" description="Helical" evidence="14">
    <location>
        <begin position="29"/>
        <end position="54"/>
    </location>
</feature>
<keyword evidence="3 14" id="KW-0716">Sensory transduction</keyword>
<evidence type="ECO:0000313" key="16">
    <source>
        <dbReference type="Ensembl" id="ENSNMLP00000009448.1"/>
    </source>
</evidence>
<dbReference type="PRINTS" id="PR00245">
    <property type="entry name" value="OLFACTORYR"/>
</dbReference>
<dbReference type="Proteomes" id="UP000694523">
    <property type="component" value="Unplaced"/>
</dbReference>
<evidence type="ECO:0000256" key="13">
    <source>
        <dbReference type="RuleBase" id="RU000688"/>
    </source>
</evidence>
<keyword evidence="7 13" id="KW-0297">G-protein coupled receptor</keyword>
<evidence type="ECO:0000256" key="6">
    <source>
        <dbReference type="ARBA" id="ARBA00022989"/>
    </source>
</evidence>
<feature type="domain" description="G-protein coupled receptors family 1 profile" evidence="15">
    <location>
        <begin position="44"/>
        <end position="295"/>
    </location>
</feature>
<evidence type="ECO:0000256" key="9">
    <source>
        <dbReference type="ARBA" id="ARBA00023157"/>
    </source>
</evidence>
<dbReference type="GO" id="GO:0005549">
    <property type="term" value="F:odorant binding"/>
    <property type="evidence" value="ECO:0007669"/>
    <property type="project" value="TreeGrafter"/>
</dbReference>
<accession>A0A8C6WII4</accession>
<feature type="transmembrane region" description="Helical" evidence="14">
    <location>
        <begin position="248"/>
        <end position="271"/>
    </location>
</feature>
<comment type="subcellular location">
    <subcellularLocation>
        <location evidence="1 14">Cell membrane</location>
        <topology evidence="1 14">Multi-pass membrane protein</topology>
    </subcellularLocation>
</comment>
<keyword evidence="6 14" id="KW-1133">Transmembrane helix</keyword>
<keyword evidence="4 13" id="KW-0812">Transmembrane</keyword>
<keyword evidence="9" id="KW-1015">Disulfide bond</keyword>
<dbReference type="SUPFAM" id="SSF81321">
    <property type="entry name" value="Family A G protein-coupled receptor-like"/>
    <property type="match status" value="1"/>
</dbReference>
<feature type="transmembrane region" description="Helical" evidence="14">
    <location>
        <begin position="207"/>
        <end position="228"/>
    </location>
</feature>
<dbReference type="FunFam" id="1.20.1070.10:FF:000024">
    <property type="entry name" value="Olfactory receptor"/>
    <property type="match status" value="1"/>
</dbReference>
<evidence type="ECO:0000256" key="7">
    <source>
        <dbReference type="ARBA" id="ARBA00023040"/>
    </source>
</evidence>
<organism evidence="16 17">
    <name type="scientific">Neogobius melanostomus</name>
    <name type="common">round goby</name>
    <dbReference type="NCBI Taxonomy" id="47308"/>
    <lineage>
        <taxon>Eukaryota</taxon>
        <taxon>Metazoa</taxon>
        <taxon>Chordata</taxon>
        <taxon>Craniata</taxon>
        <taxon>Vertebrata</taxon>
        <taxon>Euteleostomi</taxon>
        <taxon>Actinopterygii</taxon>
        <taxon>Neopterygii</taxon>
        <taxon>Teleostei</taxon>
        <taxon>Neoteleostei</taxon>
        <taxon>Acanthomorphata</taxon>
        <taxon>Gobiaria</taxon>
        <taxon>Gobiiformes</taxon>
        <taxon>Gobioidei</taxon>
        <taxon>Gobiidae</taxon>
        <taxon>Benthophilinae</taxon>
        <taxon>Neogobiini</taxon>
        <taxon>Neogobius</taxon>
    </lineage>
</organism>
<dbReference type="PROSITE" id="PS50262">
    <property type="entry name" value="G_PROTEIN_RECEP_F1_2"/>
    <property type="match status" value="1"/>
</dbReference>
<evidence type="ECO:0000256" key="8">
    <source>
        <dbReference type="ARBA" id="ARBA00023136"/>
    </source>
</evidence>
<evidence type="ECO:0000256" key="11">
    <source>
        <dbReference type="ARBA" id="ARBA00023180"/>
    </source>
</evidence>
<dbReference type="GO" id="GO:0005886">
    <property type="term" value="C:plasma membrane"/>
    <property type="evidence" value="ECO:0007669"/>
    <property type="project" value="UniProtKB-SubCell"/>
</dbReference>
<dbReference type="InterPro" id="IPR000276">
    <property type="entry name" value="GPCR_Rhodpsn"/>
</dbReference>
<keyword evidence="8 14" id="KW-0472">Membrane</keyword>
<dbReference type="PANTHER" id="PTHR26451:SF470">
    <property type="entry name" value="OLFACTORY RECEPTOR"/>
    <property type="match status" value="1"/>
</dbReference>
<keyword evidence="11" id="KW-0325">Glycoprotein</keyword>
<sequence length="331" mass="37907">MMFTSNSSSIIHPSGFYIVAFENFSYIEIYYIILAFVYLLTVIFNTFLIVIVIINPCLHTPKFLVVVNLAIVDVILSTSIIPSMIKVFLLKDNFISYNLCMVQMYVYYSFIAMESYILAILSYDRFIAICFPLRQATINTMKAMFCITACTWGFNLGRLMYSVTIMKRLSFCNSVKVLSYFCDYAPVFRLACNDNSLHWSMASTSSMLNLILPLSFIIVTYIVILLIVFRMKTVGSRLKALGTCIEHLILVAVFFVPILIIFVFGLYIRLIDADQRVLTLSMASCFPPCINPIVYSLKTKEIKTRWLALVRKLKVKTQVQTNEKTTQTGYT</sequence>
<evidence type="ECO:0000256" key="10">
    <source>
        <dbReference type="ARBA" id="ARBA00023170"/>
    </source>
</evidence>
<evidence type="ECO:0000256" key="14">
    <source>
        <dbReference type="RuleBase" id="RU363047"/>
    </source>
</evidence>
<evidence type="ECO:0000256" key="5">
    <source>
        <dbReference type="ARBA" id="ARBA00022725"/>
    </source>
</evidence>
<protein>
    <recommendedName>
        <fullName evidence="14">Olfactory receptor</fullName>
    </recommendedName>
</protein>
<dbReference type="AlphaFoldDB" id="A0A8C6WII4"/>
<dbReference type="PROSITE" id="PS00237">
    <property type="entry name" value="G_PROTEIN_RECEP_F1_1"/>
    <property type="match status" value="1"/>
</dbReference>
<evidence type="ECO:0000256" key="12">
    <source>
        <dbReference type="ARBA" id="ARBA00023224"/>
    </source>
</evidence>
<proteinExistence type="inferred from homology"/>
<dbReference type="PRINTS" id="PR00237">
    <property type="entry name" value="GPCRRHODOPSN"/>
</dbReference>
<dbReference type="Gene3D" id="1.20.1070.10">
    <property type="entry name" value="Rhodopsin 7-helix transmembrane proteins"/>
    <property type="match status" value="1"/>
</dbReference>
<feature type="transmembrane region" description="Helical" evidence="14">
    <location>
        <begin position="143"/>
        <end position="161"/>
    </location>
</feature>
<keyword evidence="17" id="KW-1185">Reference proteome</keyword>
<comment type="similarity">
    <text evidence="13">Belongs to the G-protein coupled receptor 1 family.</text>
</comment>
<feature type="transmembrane region" description="Helical" evidence="14">
    <location>
        <begin position="63"/>
        <end position="85"/>
    </location>
</feature>